<feature type="domain" description="4-vinyl reductase 4VR" evidence="1">
    <location>
        <begin position="115"/>
        <end position="177"/>
    </location>
</feature>
<evidence type="ECO:0000313" key="3">
    <source>
        <dbReference type="EMBL" id="RRK34888.1"/>
    </source>
</evidence>
<reference evidence="3" key="1">
    <citation type="submission" date="2018-10" db="EMBL/GenBank/DDBJ databases">
        <title>Schaedlerella arabinophila gen. nov. sp. nov., isolated from the mouse intestinal tract and comparative analysis with the genome of the closely related altered Schaedler flora strain ASF502.</title>
        <authorList>
            <person name="Miyake S."/>
            <person name="Soh M."/>
            <person name="Seedorf H."/>
        </authorList>
    </citation>
    <scope>NUCLEOTIDE SEQUENCE [LARGE SCALE GENOMIC DNA]</scope>
    <source>
        <strain evidence="3">DSM 106076</strain>
    </source>
</reference>
<accession>A0A426DQ58</accession>
<gene>
    <name evidence="3" type="ORF">EBB54_28800</name>
    <name evidence="2" type="ORF">FMM80_22745</name>
</gene>
<dbReference type="EMBL" id="RHJS01000002">
    <property type="protein sequence ID" value="RRK34888.1"/>
    <property type="molecule type" value="Genomic_DNA"/>
</dbReference>
<dbReference type="Proteomes" id="UP000274920">
    <property type="component" value="Unassembled WGS sequence"/>
</dbReference>
<dbReference type="OrthoDB" id="9788644at2"/>
<dbReference type="Gene3D" id="3.30.1380.20">
    <property type="entry name" value="Trafficking protein particle complex subunit 3"/>
    <property type="match status" value="1"/>
</dbReference>
<dbReference type="AlphaFoldDB" id="A0A426DQ58"/>
<dbReference type="PANTHER" id="PTHR35090">
    <property type="entry name" value="DNA-DIRECTED RNA POLYMERASE SUBUNIT I"/>
    <property type="match status" value="1"/>
</dbReference>
<evidence type="ECO:0000313" key="5">
    <source>
        <dbReference type="Proteomes" id="UP000474104"/>
    </source>
</evidence>
<keyword evidence="4" id="KW-1185">Reference proteome</keyword>
<dbReference type="InterPro" id="IPR024096">
    <property type="entry name" value="NO_sig/Golgi_transp_ligand-bd"/>
</dbReference>
<sequence length="179" mass="20436">MMEENIFLKNRKTMNLADYMKAQENGRENLGAELPVAVYRLLEYSIREELASRFGKEKQIEIFRSAGFRAGTYFAEKYLDSSLELSEFTAQLQKRLEEFKIGVLRIEKFDEETGKMVLTVSEDADCSGLPLLGETVCNYDEGFLAGILTSYTGKPYNATEVNCWATGDRVCRFRADIDE</sequence>
<name>A0A426DQ58_9FIRM</name>
<dbReference type="SUPFAM" id="SSF111126">
    <property type="entry name" value="Ligand-binding domain in the NO signalling and Golgi transport"/>
    <property type="match status" value="1"/>
</dbReference>
<dbReference type="PANTHER" id="PTHR35090:SF2">
    <property type="entry name" value="ARSR FAMILY TRANSCRIPTIONAL REGULATOR"/>
    <property type="match status" value="1"/>
</dbReference>
<dbReference type="Pfam" id="PF02830">
    <property type="entry name" value="V4R"/>
    <property type="match status" value="1"/>
</dbReference>
<reference evidence="2 5" key="2">
    <citation type="submission" date="2019-07" db="EMBL/GenBank/DDBJ databases">
        <title>Draft genome sequences of 15 bacterial species constituting the stable defined intestinal microbiota of the GM15 gnotobiotic mouse model.</title>
        <authorList>
            <person name="Elie C."/>
            <person name="Mathieu A."/>
            <person name="Saliou A."/>
            <person name="Darnaud M."/>
            <person name="Leulier F."/>
            <person name="Tamellini A."/>
        </authorList>
    </citation>
    <scope>NUCLEOTIDE SEQUENCE [LARGE SCALE GENOMIC DNA]</scope>
    <source>
        <strain evidence="5">ASF 502</strain>
        <strain evidence="2">MD300</strain>
    </source>
</reference>
<proteinExistence type="predicted"/>
<dbReference type="InterPro" id="IPR004096">
    <property type="entry name" value="V4R"/>
</dbReference>
<comment type="caution">
    <text evidence="3">The sequence shown here is derived from an EMBL/GenBank/DDBJ whole genome shotgun (WGS) entry which is preliminary data.</text>
</comment>
<dbReference type="EMBL" id="VIRB01000136">
    <property type="protein sequence ID" value="NDO71315.1"/>
    <property type="molecule type" value="Genomic_DNA"/>
</dbReference>
<evidence type="ECO:0000313" key="2">
    <source>
        <dbReference type="EMBL" id="NDO71315.1"/>
    </source>
</evidence>
<evidence type="ECO:0000259" key="1">
    <source>
        <dbReference type="SMART" id="SM00989"/>
    </source>
</evidence>
<dbReference type="RefSeq" id="WP_125130122.1">
    <property type="nucleotide sequence ID" value="NZ_CASCYM010000017.1"/>
</dbReference>
<organism evidence="3 4">
    <name type="scientific">Schaedlerella arabinosiphila</name>
    <dbReference type="NCBI Taxonomy" id="2044587"/>
    <lineage>
        <taxon>Bacteria</taxon>
        <taxon>Bacillati</taxon>
        <taxon>Bacillota</taxon>
        <taxon>Clostridia</taxon>
        <taxon>Lachnospirales</taxon>
        <taxon>Lachnospiraceae</taxon>
        <taxon>Schaedlerella</taxon>
    </lineage>
</organism>
<evidence type="ECO:0000313" key="4">
    <source>
        <dbReference type="Proteomes" id="UP000274920"/>
    </source>
</evidence>
<dbReference type="SMART" id="SM00989">
    <property type="entry name" value="V4R"/>
    <property type="match status" value="1"/>
</dbReference>
<protein>
    <submittedName>
        <fullName evidence="3">4-vinyl reductase</fullName>
    </submittedName>
</protein>
<dbReference type="Proteomes" id="UP000474104">
    <property type="component" value="Unassembled WGS sequence"/>
</dbReference>